<evidence type="ECO:0000313" key="3">
    <source>
        <dbReference type="Proteomes" id="UP000308652"/>
    </source>
</evidence>
<name>A0A5C3LQ68_9AGAR</name>
<evidence type="ECO:0000313" key="2">
    <source>
        <dbReference type="EMBL" id="TFK35234.1"/>
    </source>
</evidence>
<dbReference type="EMBL" id="ML213623">
    <property type="protein sequence ID" value="TFK35234.1"/>
    <property type="molecule type" value="Genomic_DNA"/>
</dbReference>
<accession>A0A5C3LQ68</accession>
<dbReference type="OrthoDB" id="3265734at2759"/>
<protein>
    <submittedName>
        <fullName evidence="2">Uncharacterized protein</fullName>
    </submittedName>
</protein>
<sequence length="154" mass="16460">MSIVRVDDTDSAFVYTGSWQRADGTNEFLGGAHGSRWQGGTADYTFTGTSIAVFGTLGNNSTTDITSTYSIDGTRAGTFVQPHNGSTSYRQQMFRSGQLSSGEHTLHVRLDSQDAWYWLDYVEYIALAATAPSSSGSPTPTVAPAPSSSQNSEP</sequence>
<reference evidence="2 3" key="1">
    <citation type="journal article" date="2019" name="Nat. Ecol. Evol.">
        <title>Megaphylogeny resolves global patterns of mushroom evolution.</title>
        <authorList>
            <person name="Varga T."/>
            <person name="Krizsan K."/>
            <person name="Foldi C."/>
            <person name="Dima B."/>
            <person name="Sanchez-Garcia M."/>
            <person name="Sanchez-Ramirez S."/>
            <person name="Szollosi G.J."/>
            <person name="Szarkandi J.G."/>
            <person name="Papp V."/>
            <person name="Albert L."/>
            <person name="Andreopoulos W."/>
            <person name="Angelini C."/>
            <person name="Antonin V."/>
            <person name="Barry K.W."/>
            <person name="Bougher N.L."/>
            <person name="Buchanan P."/>
            <person name="Buyck B."/>
            <person name="Bense V."/>
            <person name="Catcheside P."/>
            <person name="Chovatia M."/>
            <person name="Cooper J."/>
            <person name="Damon W."/>
            <person name="Desjardin D."/>
            <person name="Finy P."/>
            <person name="Geml J."/>
            <person name="Haridas S."/>
            <person name="Hughes K."/>
            <person name="Justo A."/>
            <person name="Karasinski D."/>
            <person name="Kautmanova I."/>
            <person name="Kiss B."/>
            <person name="Kocsube S."/>
            <person name="Kotiranta H."/>
            <person name="LaButti K.M."/>
            <person name="Lechner B.E."/>
            <person name="Liimatainen K."/>
            <person name="Lipzen A."/>
            <person name="Lukacs Z."/>
            <person name="Mihaltcheva S."/>
            <person name="Morgado L.N."/>
            <person name="Niskanen T."/>
            <person name="Noordeloos M.E."/>
            <person name="Ohm R.A."/>
            <person name="Ortiz-Santana B."/>
            <person name="Ovrebo C."/>
            <person name="Racz N."/>
            <person name="Riley R."/>
            <person name="Savchenko A."/>
            <person name="Shiryaev A."/>
            <person name="Soop K."/>
            <person name="Spirin V."/>
            <person name="Szebenyi C."/>
            <person name="Tomsovsky M."/>
            <person name="Tulloss R.E."/>
            <person name="Uehling J."/>
            <person name="Grigoriev I.V."/>
            <person name="Vagvolgyi C."/>
            <person name="Papp T."/>
            <person name="Martin F.M."/>
            <person name="Miettinen O."/>
            <person name="Hibbett D.S."/>
            <person name="Nagy L.G."/>
        </authorList>
    </citation>
    <scope>NUCLEOTIDE SEQUENCE [LARGE SCALE GENOMIC DNA]</scope>
    <source>
        <strain evidence="2 3">CBS 166.37</strain>
    </source>
</reference>
<evidence type="ECO:0000256" key="1">
    <source>
        <dbReference type="SAM" id="MobiDB-lite"/>
    </source>
</evidence>
<organism evidence="2 3">
    <name type="scientific">Crucibulum laeve</name>
    <dbReference type="NCBI Taxonomy" id="68775"/>
    <lineage>
        <taxon>Eukaryota</taxon>
        <taxon>Fungi</taxon>
        <taxon>Dikarya</taxon>
        <taxon>Basidiomycota</taxon>
        <taxon>Agaricomycotina</taxon>
        <taxon>Agaricomycetes</taxon>
        <taxon>Agaricomycetidae</taxon>
        <taxon>Agaricales</taxon>
        <taxon>Agaricineae</taxon>
        <taxon>Nidulariaceae</taxon>
        <taxon>Crucibulum</taxon>
    </lineage>
</organism>
<gene>
    <name evidence="2" type="ORF">BDQ12DRAFT_322443</name>
</gene>
<dbReference type="Proteomes" id="UP000308652">
    <property type="component" value="Unassembled WGS sequence"/>
</dbReference>
<dbReference type="Gene3D" id="2.60.120.260">
    <property type="entry name" value="Galactose-binding domain-like"/>
    <property type="match status" value="1"/>
</dbReference>
<dbReference type="AlphaFoldDB" id="A0A5C3LQ68"/>
<keyword evidence="3" id="KW-1185">Reference proteome</keyword>
<proteinExistence type="predicted"/>
<feature type="region of interest" description="Disordered" evidence="1">
    <location>
        <begin position="132"/>
        <end position="154"/>
    </location>
</feature>